<gene>
    <name evidence="1" type="ORF">GU927_007090</name>
</gene>
<keyword evidence="2" id="KW-1185">Reference proteome</keyword>
<organism evidence="1 2">
    <name type="scientific">Paragemmobacter amnigenus</name>
    <dbReference type="NCBI Taxonomy" id="2852097"/>
    <lineage>
        <taxon>Bacteria</taxon>
        <taxon>Pseudomonadati</taxon>
        <taxon>Pseudomonadota</taxon>
        <taxon>Alphaproteobacteria</taxon>
        <taxon>Rhodobacterales</taxon>
        <taxon>Paracoccaceae</taxon>
        <taxon>Paragemmobacter</taxon>
    </lineage>
</organism>
<dbReference type="Proteomes" id="UP000731907">
    <property type="component" value="Unassembled WGS sequence"/>
</dbReference>
<name>A0ABS6J1H7_9RHOB</name>
<dbReference type="GO" id="GO:0003677">
    <property type="term" value="F:DNA binding"/>
    <property type="evidence" value="ECO:0007669"/>
    <property type="project" value="UniProtKB-KW"/>
</dbReference>
<evidence type="ECO:0000313" key="2">
    <source>
        <dbReference type="Proteomes" id="UP000731907"/>
    </source>
</evidence>
<sequence length="403" mass="44670">MSLPVIPNAAARRHFLHRHALAEGPTGACSGAALAGLVDRIGFVQVDSINTVARAHDMILWSRRGGYRPAALKRALEGERALWEHWTHDASILPVGLWPMWRARFAADEARLHGNWRRWFRDGYEAQFGTILDRIARDGPVSSSDVGEGEVRGRGGWWDWHPSKVALEWLWRTGRIAVTRRDGFRKVYDLTERVIPAAVRAVEVPEGAVVDWACSSALERLGFGTAREVAAYWNAVSGEVAREWLDAALRAGRVEEAVVLGADGAGRRVFCVAGLAGADVPEVTGRLRVLSPFDPALRDRARAEFLFGFRYRIEVFVPEPKRVFGYYVFPLLEGDRLVGRIDVKRAGAVLAVRAVWPEAGVVFGNGRVAKLEAELARLAGFVGCERVDWAEGWVRDYPAGWGS</sequence>
<dbReference type="EMBL" id="JAAATX020000004">
    <property type="protein sequence ID" value="MBU9697609.1"/>
    <property type="molecule type" value="Genomic_DNA"/>
</dbReference>
<dbReference type="PANTHER" id="PTHR30528:SF0">
    <property type="entry name" value="CYTOPLASMIC PROTEIN"/>
    <property type="match status" value="1"/>
</dbReference>
<accession>A0ABS6J1H7</accession>
<dbReference type="RefSeq" id="WP_161761653.1">
    <property type="nucleotide sequence ID" value="NZ_JAAATX020000004.1"/>
</dbReference>
<dbReference type="InterPro" id="IPR009351">
    <property type="entry name" value="AlkZ-like"/>
</dbReference>
<evidence type="ECO:0000313" key="1">
    <source>
        <dbReference type="EMBL" id="MBU9697609.1"/>
    </source>
</evidence>
<dbReference type="Pfam" id="PF06224">
    <property type="entry name" value="AlkZ-like"/>
    <property type="match status" value="1"/>
</dbReference>
<reference evidence="1 2" key="1">
    <citation type="submission" date="2021-06" db="EMBL/GenBank/DDBJ databases">
        <title>Rhodobacteraceae bacterium strain HSP-20.</title>
        <authorList>
            <person name="Chen W.-M."/>
        </authorList>
    </citation>
    <scope>NUCLEOTIDE SEQUENCE [LARGE SCALE GENOMIC DNA]</scope>
    <source>
        <strain evidence="1 2">HSP-20</strain>
    </source>
</reference>
<keyword evidence="1" id="KW-0238">DNA-binding</keyword>
<dbReference type="PANTHER" id="PTHR30528">
    <property type="entry name" value="CYTOPLASMIC PROTEIN"/>
    <property type="match status" value="1"/>
</dbReference>
<proteinExistence type="predicted"/>
<comment type="caution">
    <text evidence="1">The sequence shown here is derived from an EMBL/GenBank/DDBJ whole genome shotgun (WGS) entry which is preliminary data.</text>
</comment>
<protein>
    <submittedName>
        <fullName evidence="1">Winged helix DNA-binding domain-containing protein</fullName>
    </submittedName>
</protein>